<dbReference type="InterPro" id="IPR012677">
    <property type="entry name" value="Nucleotide-bd_a/b_plait_sf"/>
</dbReference>
<dbReference type="RefSeq" id="XP_025355187.1">
    <property type="nucleotide sequence ID" value="XM_025499859.1"/>
</dbReference>
<feature type="compositionally biased region" description="Basic and acidic residues" evidence="5">
    <location>
        <begin position="186"/>
        <end position="219"/>
    </location>
</feature>
<dbReference type="CDD" id="cd12285">
    <property type="entry name" value="RRM3_RBM39_like"/>
    <property type="match status" value="1"/>
</dbReference>
<dbReference type="InParanoid" id="A0A316VHA6"/>
<dbReference type="EMBL" id="KZ819603">
    <property type="protein sequence ID" value="PWN34885.1"/>
    <property type="molecule type" value="Genomic_DNA"/>
</dbReference>
<feature type="region of interest" description="Disordered" evidence="5">
    <location>
        <begin position="1"/>
        <end position="300"/>
    </location>
</feature>
<dbReference type="GO" id="GO:0003723">
    <property type="term" value="F:RNA binding"/>
    <property type="evidence" value="ECO:0007669"/>
    <property type="project" value="UniProtKB-UniRule"/>
</dbReference>
<dbReference type="SMART" id="SM00361">
    <property type="entry name" value="RRM_1"/>
    <property type="match status" value="2"/>
</dbReference>
<dbReference type="OrthoDB" id="5411533at2759"/>
<evidence type="ECO:0000256" key="2">
    <source>
        <dbReference type="ARBA" id="ARBA00022737"/>
    </source>
</evidence>
<feature type="region of interest" description="Disordered" evidence="5">
    <location>
        <begin position="524"/>
        <end position="570"/>
    </location>
</feature>
<evidence type="ECO:0000256" key="3">
    <source>
        <dbReference type="ARBA" id="ARBA00022884"/>
    </source>
</evidence>
<reference evidence="7 8" key="1">
    <citation type="journal article" date="2018" name="Mol. Biol. Evol.">
        <title>Broad Genomic Sampling Reveals a Smut Pathogenic Ancestry of the Fungal Clade Ustilaginomycotina.</title>
        <authorList>
            <person name="Kijpornyongpan T."/>
            <person name="Mondo S.J."/>
            <person name="Barry K."/>
            <person name="Sandor L."/>
            <person name="Lee J."/>
            <person name="Lipzen A."/>
            <person name="Pangilinan J."/>
            <person name="LaButti K."/>
            <person name="Hainaut M."/>
            <person name="Henrissat B."/>
            <person name="Grigoriev I.V."/>
            <person name="Spatafora J.W."/>
            <person name="Aime M.C."/>
        </authorList>
    </citation>
    <scope>NUCLEOTIDE SEQUENCE [LARGE SCALE GENOMIC DNA]</scope>
    <source>
        <strain evidence="7 8">MCA 3882</strain>
    </source>
</reference>
<evidence type="ECO:0000256" key="4">
    <source>
        <dbReference type="PROSITE-ProRule" id="PRU00176"/>
    </source>
</evidence>
<dbReference type="SMART" id="SM00360">
    <property type="entry name" value="RRM"/>
    <property type="match status" value="3"/>
</dbReference>
<dbReference type="InterPro" id="IPR029123">
    <property type="entry name" value="RBM39_linker"/>
</dbReference>
<proteinExistence type="predicted"/>
<evidence type="ECO:0000259" key="6">
    <source>
        <dbReference type="PROSITE" id="PS50102"/>
    </source>
</evidence>
<accession>A0A316VHA6</accession>
<feature type="domain" description="RRM" evidence="6">
    <location>
        <begin position="308"/>
        <end position="388"/>
    </location>
</feature>
<sequence length="710" mass="79564">MYADREEAALAERKKRQEKGTLKRTKQRESWSYSSSVSRSVSPSRSRSRSRSPSRISPRRPGDVENRERELQEQLRKRAMMSKRSRSSVNASNDQPSGSPDAKEDDSRRTAKARSSRSPDADHRRTRERSERRQGRRDLLDRHSEDRSDDEGRKSSKRHRSRRDSAYDEGREEEESSKRRRRRKERDHDDDFDRRSSNKDYDSRHGGDSESGSHYEKRDRRTRRSSRASEDDSMRKSRRSDHRSGRYFDSPRSNGGGGYYDSYYGHYDNRYGPQQPYYEPYRYESPPPRRRRSESRARSPDLDDYEMRSIFCSQLAARLTQRDLGEFFEDKLGEGTVMDVRIVMDKVTGRSKGVGYVELKEEQLVEKALFLSGTVLFGIPIIVQKTDAARNKGGEASSAAGAPARPNLPVALSALSPEQAANLIKLDGNPIHIDPGNIPSVSARLYVGNLHFSLTEADIKSVFEPFGAILSVDLHRELGTLKSKGFAFVQFINTDVAEKAIEHMNGFELAGRNIKVNHVNSARASGAVPSTSSGSEGNVPANASGHNVPDSNDMSGAGATLTSSFDEGGGGGLTASSRAALMEKLARIDRQSEVSDAANAKKSTEQNRPSNIPQAKSRGVHLKNMFNPEEETERGWEVELAEDIKEECQQKYGKVDTVKVDINSMGEVYIRFVDVEGAEKAVQGLNGRFFGGRSISATFISEGFLVSMLS</sequence>
<gene>
    <name evidence="7" type="ORF">FA14DRAFT_164068</name>
</gene>
<dbReference type="GO" id="GO:0006397">
    <property type="term" value="P:mRNA processing"/>
    <property type="evidence" value="ECO:0007669"/>
    <property type="project" value="InterPro"/>
</dbReference>
<feature type="compositionally biased region" description="Polar residues" evidence="5">
    <location>
        <begin position="549"/>
        <end position="565"/>
    </location>
</feature>
<feature type="compositionally biased region" description="Basic and acidic residues" evidence="5">
    <location>
        <begin position="1"/>
        <end position="12"/>
    </location>
</feature>
<dbReference type="STRING" id="1280837.A0A316VHA6"/>
<feature type="compositionally biased region" description="Basic residues" evidence="5">
    <location>
        <begin position="77"/>
        <end position="86"/>
    </location>
</feature>
<keyword evidence="1" id="KW-0597">Phosphoprotein</keyword>
<feature type="compositionally biased region" description="Polar residues" evidence="5">
    <location>
        <begin position="524"/>
        <end position="536"/>
    </location>
</feature>
<keyword evidence="2" id="KW-0677">Repeat</keyword>
<dbReference type="InterPro" id="IPR035979">
    <property type="entry name" value="RBD_domain_sf"/>
</dbReference>
<dbReference type="FunCoup" id="A0A316VHA6">
    <property type="interactions" value="777"/>
</dbReference>
<feature type="domain" description="RRM" evidence="6">
    <location>
        <begin position="610"/>
        <end position="702"/>
    </location>
</feature>
<name>A0A316VHA6_9BASI</name>
<evidence type="ECO:0000313" key="7">
    <source>
        <dbReference type="EMBL" id="PWN34885.1"/>
    </source>
</evidence>
<organism evidence="7 8">
    <name type="scientific">Meira miltonrushii</name>
    <dbReference type="NCBI Taxonomy" id="1280837"/>
    <lineage>
        <taxon>Eukaryota</taxon>
        <taxon>Fungi</taxon>
        <taxon>Dikarya</taxon>
        <taxon>Basidiomycota</taxon>
        <taxon>Ustilaginomycotina</taxon>
        <taxon>Exobasidiomycetes</taxon>
        <taxon>Exobasidiales</taxon>
        <taxon>Brachybasidiaceae</taxon>
        <taxon>Meira</taxon>
    </lineage>
</organism>
<feature type="domain" description="RRM" evidence="6">
    <location>
        <begin position="443"/>
        <end position="521"/>
    </location>
</feature>
<dbReference type="InterPro" id="IPR006509">
    <property type="entry name" value="RBM39_SF"/>
</dbReference>
<dbReference type="GeneID" id="37021640"/>
<feature type="compositionally biased region" description="Basic residues" evidence="5">
    <location>
        <begin position="13"/>
        <end position="26"/>
    </location>
</feature>
<dbReference type="Proteomes" id="UP000245771">
    <property type="component" value="Unassembled WGS sequence"/>
</dbReference>
<feature type="compositionally biased region" description="Polar residues" evidence="5">
    <location>
        <begin position="89"/>
        <end position="98"/>
    </location>
</feature>
<dbReference type="InterPro" id="IPR003954">
    <property type="entry name" value="RRM_euk-type"/>
</dbReference>
<feature type="compositionally biased region" description="Basic and acidic residues" evidence="5">
    <location>
        <begin position="60"/>
        <end position="76"/>
    </location>
</feature>
<dbReference type="Pfam" id="PF00076">
    <property type="entry name" value="RRM_1"/>
    <property type="match status" value="3"/>
</dbReference>
<evidence type="ECO:0000256" key="1">
    <source>
        <dbReference type="ARBA" id="ARBA00022553"/>
    </source>
</evidence>
<feature type="compositionally biased region" description="Low complexity" evidence="5">
    <location>
        <begin position="30"/>
        <end position="45"/>
    </location>
</feature>
<evidence type="ECO:0000313" key="8">
    <source>
        <dbReference type="Proteomes" id="UP000245771"/>
    </source>
</evidence>
<dbReference type="Gene3D" id="3.30.70.330">
    <property type="match status" value="3"/>
</dbReference>
<evidence type="ECO:0000256" key="5">
    <source>
        <dbReference type="SAM" id="MobiDB-lite"/>
    </source>
</evidence>
<keyword evidence="3 4" id="KW-0694">RNA-binding</keyword>
<dbReference type="SUPFAM" id="SSF54928">
    <property type="entry name" value="RNA-binding domain, RBD"/>
    <property type="match status" value="2"/>
</dbReference>
<dbReference type="GO" id="GO:0005634">
    <property type="term" value="C:nucleus"/>
    <property type="evidence" value="ECO:0007669"/>
    <property type="project" value="InterPro"/>
</dbReference>
<dbReference type="PROSITE" id="PS50102">
    <property type="entry name" value="RRM"/>
    <property type="match status" value="3"/>
</dbReference>
<dbReference type="PANTHER" id="PTHR48036">
    <property type="entry name" value="SPLICING FACTOR (PAD-1), PUTATIVE (AFU_ORTHOLOGUE AFUA_1G15810)-RELATED"/>
    <property type="match status" value="1"/>
</dbReference>
<dbReference type="NCBIfam" id="TIGR01622">
    <property type="entry name" value="SF-CC1"/>
    <property type="match status" value="1"/>
</dbReference>
<dbReference type="AlphaFoldDB" id="A0A316VHA6"/>
<dbReference type="InterPro" id="IPR000504">
    <property type="entry name" value="RRM_dom"/>
</dbReference>
<protein>
    <submittedName>
        <fullName evidence="7">Splicing factor, CC1-like protein</fullName>
    </submittedName>
</protein>
<feature type="region of interest" description="Disordered" evidence="5">
    <location>
        <begin position="590"/>
        <end position="619"/>
    </location>
</feature>
<feature type="compositionally biased region" description="Basic and acidic residues" evidence="5">
    <location>
        <begin position="117"/>
        <end position="154"/>
    </location>
</feature>
<dbReference type="Pfam" id="PF15519">
    <property type="entry name" value="RBM39linker"/>
    <property type="match status" value="1"/>
</dbReference>
<keyword evidence="8" id="KW-1185">Reference proteome</keyword>